<dbReference type="InterPro" id="IPR033457">
    <property type="entry name" value="DUF5133"/>
</dbReference>
<evidence type="ECO:0000313" key="2">
    <source>
        <dbReference type="EMBL" id="ATZ22218.1"/>
    </source>
</evidence>
<evidence type="ECO:0000256" key="1">
    <source>
        <dbReference type="SAM" id="MobiDB-lite"/>
    </source>
</evidence>
<sequence length="112" mass="11819">MMTHPALLARLVEEYEMESELRAAGPHGPVRQQMEDVVYTLCVSTGTRDIEAALAAARERLRSGWPGEPGDGATARGGRTLNGAAGRSTRAVPAPVGPVAEGQVCRRPLTPS</sequence>
<organism evidence="2 3">
    <name type="scientific">Streptomyces lavendulae subsp. lavendulae</name>
    <dbReference type="NCBI Taxonomy" id="58340"/>
    <lineage>
        <taxon>Bacteria</taxon>
        <taxon>Bacillati</taxon>
        <taxon>Actinomycetota</taxon>
        <taxon>Actinomycetes</taxon>
        <taxon>Kitasatosporales</taxon>
        <taxon>Streptomycetaceae</taxon>
        <taxon>Streptomyces</taxon>
    </lineage>
</organism>
<dbReference type="Proteomes" id="UP000231791">
    <property type="component" value="Chromosome"/>
</dbReference>
<dbReference type="GeneID" id="49381479"/>
<dbReference type="AlphaFoldDB" id="A0A2K8P6X4"/>
<protein>
    <recommendedName>
        <fullName evidence="4">DUF5133 domain-containing protein</fullName>
    </recommendedName>
</protein>
<accession>A0A2K8P6X4</accession>
<dbReference type="RefSeq" id="WP_341869038.1">
    <property type="nucleotide sequence ID" value="NZ_CP024985.1"/>
</dbReference>
<evidence type="ECO:0000313" key="3">
    <source>
        <dbReference type="Proteomes" id="UP000231791"/>
    </source>
</evidence>
<gene>
    <name evidence="2" type="ORF">SLAV_01445</name>
</gene>
<proteinExistence type="predicted"/>
<dbReference type="KEGG" id="slx:SLAV_01445"/>
<dbReference type="Pfam" id="PF17196">
    <property type="entry name" value="DUF5133"/>
    <property type="match status" value="1"/>
</dbReference>
<dbReference type="EMBL" id="CP024985">
    <property type="protein sequence ID" value="ATZ22218.1"/>
    <property type="molecule type" value="Genomic_DNA"/>
</dbReference>
<reference evidence="2 3" key="1">
    <citation type="submission" date="2017-11" db="EMBL/GenBank/DDBJ databases">
        <title>Complete genome sequence of Streptomyces lavendulae subsp. lavendulae CCM 3239 (formerly 'Streptomyces aureofaciens CCM 3239'), the producer of the angucycline-type antibiotic auricin.</title>
        <authorList>
            <person name="Busche T."/>
            <person name="Novakova R."/>
            <person name="Al'Dilaimi A."/>
            <person name="Homerova D."/>
            <person name="Feckova L."/>
            <person name="Rezuchova B."/>
            <person name="Mingyar E."/>
            <person name="Csolleiova D."/>
            <person name="Bekeova C."/>
            <person name="Winkler A."/>
            <person name="Sevcikova B."/>
            <person name="Kalinowski J."/>
            <person name="Kormanec J."/>
            <person name="Ruckert C."/>
        </authorList>
    </citation>
    <scope>NUCLEOTIDE SEQUENCE [LARGE SCALE GENOMIC DNA]</scope>
    <source>
        <strain evidence="2 3">CCM 3239</strain>
    </source>
</reference>
<keyword evidence="3" id="KW-1185">Reference proteome</keyword>
<evidence type="ECO:0008006" key="4">
    <source>
        <dbReference type="Google" id="ProtNLM"/>
    </source>
</evidence>
<feature type="region of interest" description="Disordered" evidence="1">
    <location>
        <begin position="61"/>
        <end position="112"/>
    </location>
</feature>
<name>A0A2K8P6X4_STRLA</name>